<dbReference type="Proteomes" id="UP000054092">
    <property type="component" value="Unassembled WGS sequence"/>
</dbReference>
<dbReference type="AlphaFoldDB" id="A0A101HQ27"/>
<accession>A0A101HQ27</accession>
<evidence type="ECO:0000313" key="1">
    <source>
        <dbReference type="EMBL" id="KUK80839.1"/>
    </source>
</evidence>
<evidence type="ECO:0000313" key="2">
    <source>
        <dbReference type="Proteomes" id="UP000054092"/>
    </source>
</evidence>
<dbReference type="EMBL" id="LGGP01000105">
    <property type="protein sequence ID" value="KUK80839.1"/>
    <property type="molecule type" value="Genomic_DNA"/>
</dbReference>
<dbReference type="Pfam" id="PF03692">
    <property type="entry name" value="CxxCxxCC"/>
    <property type="match status" value="1"/>
</dbReference>
<organism evidence="1 2">
    <name type="scientific">Mesotoga prima</name>
    <dbReference type="NCBI Taxonomy" id="1184387"/>
    <lineage>
        <taxon>Bacteria</taxon>
        <taxon>Thermotogati</taxon>
        <taxon>Thermotogota</taxon>
        <taxon>Thermotogae</taxon>
        <taxon>Kosmotogales</taxon>
        <taxon>Kosmotogaceae</taxon>
        <taxon>Mesotoga</taxon>
    </lineage>
</organism>
<sequence length="209" mass="23664">MISGLSLKDLYGKALEVQELFDSVEELTNQIRIETGLRCPPSCRECCRTRGDAIQVAITEFLPLSLKLWNEGRAELFLSTLETVSDDDSCILFESSPELSKEGGCTEYRYRPLLCRMFGFSGVMDKFGKVVPAICRLVKTNCPECVSKLLERIPEGSRIPVFSEFFSRIQGVDPYMGTRTYSINVALRRALEYVGMRFDYTTKGFDRTA</sequence>
<dbReference type="PATRIC" id="fig|1184387.3.peg.1124"/>
<protein>
    <recommendedName>
        <fullName evidence="3">Fe-S oxidoreductase</fullName>
    </recommendedName>
</protein>
<proteinExistence type="predicted"/>
<gene>
    <name evidence="1" type="ORF">XD94_0737</name>
</gene>
<reference evidence="2" key="1">
    <citation type="journal article" date="2015" name="MBio">
        <title>Genome-Resolved Metagenomic Analysis Reveals Roles for Candidate Phyla and Other Microbial Community Members in Biogeochemical Transformations in Oil Reservoirs.</title>
        <authorList>
            <person name="Hu P."/>
            <person name="Tom L."/>
            <person name="Singh A."/>
            <person name="Thomas B.C."/>
            <person name="Baker B.J."/>
            <person name="Piceno Y.M."/>
            <person name="Andersen G.L."/>
            <person name="Banfield J.F."/>
        </authorList>
    </citation>
    <scope>NUCLEOTIDE SEQUENCE [LARGE SCALE GENOMIC DNA]</scope>
</reference>
<evidence type="ECO:0008006" key="3">
    <source>
        <dbReference type="Google" id="ProtNLM"/>
    </source>
</evidence>
<dbReference type="InterPro" id="IPR005358">
    <property type="entry name" value="Puta_zinc/iron-chelating_dom"/>
</dbReference>
<comment type="caution">
    <text evidence="1">The sequence shown here is derived from an EMBL/GenBank/DDBJ whole genome shotgun (WGS) entry which is preliminary data.</text>
</comment>
<name>A0A101HQ27_9BACT</name>